<dbReference type="SUPFAM" id="SSF53098">
    <property type="entry name" value="Ribonuclease H-like"/>
    <property type="match status" value="1"/>
</dbReference>
<dbReference type="InterPro" id="IPR036397">
    <property type="entry name" value="RNaseH_sf"/>
</dbReference>
<dbReference type="EMBL" id="CAMAPF010000925">
    <property type="protein sequence ID" value="CAH9122467.1"/>
    <property type="molecule type" value="Genomic_DNA"/>
</dbReference>
<dbReference type="CDD" id="cd06222">
    <property type="entry name" value="RNase_H_like"/>
    <property type="match status" value="1"/>
</dbReference>
<dbReference type="Proteomes" id="UP001152523">
    <property type="component" value="Unassembled WGS sequence"/>
</dbReference>
<dbReference type="GO" id="GO:0003676">
    <property type="term" value="F:nucleic acid binding"/>
    <property type="evidence" value="ECO:0007669"/>
    <property type="project" value="InterPro"/>
</dbReference>
<dbReference type="InterPro" id="IPR002156">
    <property type="entry name" value="RNaseH_domain"/>
</dbReference>
<accession>A0AAV0EGM7</accession>
<dbReference type="AlphaFoldDB" id="A0AAV0EGM7"/>
<sequence>MIIASWGLWRARNDRVWNSIHLNSDRIWEQTMAFWEGWKQARGRGGRKQRVGSNNNGGIGPGVWQVPGVNILKLNVDVSTGGANRGFRWVVRDHTWSFVAGVAKPWYGKFSTREGELLSIREALSWIHSEGWDNVEVESDALQAVSEILHGSSSTSFGLIVGDIRESLANFNSISFSHVRRSANRVAHVIAIVAGMSNCRVWFGIPPSCVVTALTHDFINIS</sequence>
<evidence type="ECO:0000313" key="2">
    <source>
        <dbReference type="EMBL" id="CAH9122467.1"/>
    </source>
</evidence>
<protein>
    <recommendedName>
        <fullName evidence="1">RNase H type-1 domain-containing protein</fullName>
    </recommendedName>
</protein>
<evidence type="ECO:0000313" key="3">
    <source>
        <dbReference type="Proteomes" id="UP001152523"/>
    </source>
</evidence>
<organism evidence="2 3">
    <name type="scientific">Cuscuta epithymum</name>
    <dbReference type="NCBI Taxonomy" id="186058"/>
    <lineage>
        <taxon>Eukaryota</taxon>
        <taxon>Viridiplantae</taxon>
        <taxon>Streptophyta</taxon>
        <taxon>Embryophyta</taxon>
        <taxon>Tracheophyta</taxon>
        <taxon>Spermatophyta</taxon>
        <taxon>Magnoliopsida</taxon>
        <taxon>eudicotyledons</taxon>
        <taxon>Gunneridae</taxon>
        <taxon>Pentapetalae</taxon>
        <taxon>asterids</taxon>
        <taxon>lamiids</taxon>
        <taxon>Solanales</taxon>
        <taxon>Convolvulaceae</taxon>
        <taxon>Cuscuteae</taxon>
        <taxon>Cuscuta</taxon>
        <taxon>Cuscuta subgen. Cuscuta</taxon>
    </lineage>
</organism>
<reference evidence="2" key="1">
    <citation type="submission" date="2022-07" db="EMBL/GenBank/DDBJ databases">
        <authorList>
            <person name="Macas J."/>
            <person name="Novak P."/>
            <person name="Neumann P."/>
        </authorList>
    </citation>
    <scope>NUCLEOTIDE SEQUENCE</scope>
</reference>
<evidence type="ECO:0000259" key="1">
    <source>
        <dbReference type="Pfam" id="PF13456"/>
    </source>
</evidence>
<feature type="domain" description="RNase H type-1" evidence="1">
    <location>
        <begin position="84"/>
        <end position="191"/>
    </location>
</feature>
<dbReference type="GO" id="GO:0004523">
    <property type="term" value="F:RNA-DNA hybrid ribonuclease activity"/>
    <property type="evidence" value="ECO:0007669"/>
    <property type="project" value="InterPro"/>
</dbReference>
<dbReference type="InterPro" id="IPR052929">
    <property type="entry name" value="RNase_H-like_EbsB-rel"/>
</dbReference>
<keyword evidence="3" id="KW-1185">Reference proteome</keyword>
<dbReference type="Gene3D" id="3.30.420.10">
    <property type="entry name" value="Ribonuclease H-like superfamily/Ribonuclease H"/>
    <property type="match status" value="1"/>
</dbReference>
<dbReference type="InterPro" id="IPR044730">
    <property type="entry name" value="RNase_H-like_dom_plant"/>
</dbReference>
<gene>
    <name evidence="2" type="ORF">CEPIT_LOCUS24484</name>
</gene>
<dbReference type="InterPro" id="IPR012337">
    <property type="entry name" value="RNaseH-like_sf"/>
</dbReference>
<dbReference type="PANTHER" id="PTHR47074">
    <property type="entry name" value="BNAC02G40300D PROTEIN"/>
    <property type="match status" value="1"/>
</dbReference>
<comment type="caution">
    <text evidence="2">The sequence shown here is derived from an EMBL/GenBank/DDBJ whole genome shotgun (WGS) entry which is preliminary data.</text>
</comment>
<proteinExistence type="predicted"/>
<dbReference type="PANTHER" id="PTHR47074:SF11">
    <property type="entry name" value="REVERSE TRANSCRIPTASE-LIKE PROTEIN"/>
    <property type="match status" value="1"/>
</dbReference>
<dbReference type="Pfam" id="PF13456">
    <property type="entry name" value="RVT_3"/>
    <property type="match status" value="1"/>
</dbReference>
<name>A0AAV0EGM7_9ASTE</name>